<sequence length="290" mass="32986">PRIFTKNEPTVLRLFPALADEIGLNESLLLLQIDFLISISSEDGKPLIRDGRFWTRQSQRDLQKKYFPFWSHQTIGRALKSLVEKDLIAATLDYNRHAYDKSQWISLNPNGYGWLTSITLHMVESSGPGVVQNGPGVVQNGPGVVQDGPTIPETSFRDLKDSYSVREEEGYKNLLNEVVSVCRRLNILSLKEQEYIAIDKLYAMQIMPEVLRLHYAGNECWWRLVFWKGKKGNFPTPNDLVETVGQVLAFVEEGGKLPSTKRTKQAKARDSTEEYLRNNPDLGDGSSWKL</sequence>
<gene>
    <name evidence="2" type="ORF">LCGC14_2363150</name>
</gene>
<evidence type="ECO:0000256" key="1">
    <source>
        <dbReference type="SAM" id="MobiDB-lite"/>
    </source>
</evidence>
<comment type="caution">
    <text evidence="2">The sequence shown here is derived from an EMBL/GenBank/DDBJ whole genome shotgun (WGS) entry which is preliminary data.</text>
</comment>
<name>A0A0F9EIF4_9ZZZZ</name>
<evidence type="ECO:0000313" key="2">
    <source>
        <dbReference type="EMBL" id="KKL44690.1"/>
    </source>
</evidence>
<feature type="region of interest" description="Disordered" evidence="1">
    <location>
        <begin position="258"/>
        <end position="290"/>
    </location>
</feature>
<proteinExistence type="predicted"/>
<organism evidence="2">
    <name type="scientific">marine sediment metagenome</name>
    <dbReference type="NCBI Taxonomy" id="412755"/>
    <lineage>
        <taxon>unclassified sequences</taxon>
        <taxon>metagenomes</taxon>
        <taxon>ecological metagenomes</taxon>
    </lineage>
</organism>
<protein>
    <submittedName>
        <fullName evidence="2">Uncharacterized protein</fullName>
    </submittedName>
</protein>
<reference evidence="2" key="1">
    <citation type="journal article" date="2015" name="Nature">
        <title>Complex archaea that bridge the gap between prokaryotes and eukaryotes.</title>
        <authorList>
            <person name="Spang A."/>
            <person name="Saw J.H."/>
            <person name="Jorgensen S.L."/>
            <person name="Zaremba-Niedzwiedzka K."/>
            <person name="Martijn J."/>
            <person name="Lind A.E."/>
            <person name="van Eijk R."/>
            <person name="Schleper C."/>
            <person name="Guy L."/>
            <person name="Ettema T.J."/>
        </authorList>
    </citation>
    <scope>NUCLEOTIDE SEQUENCE</scope>
</reference>
<feature type="non-terminal residue" evidence="2">
    <location>
        <position position="1"/>
    </location>
</feature>
<feature type="compositionally biased region" description="Basic and acidic residues" evidence="1">
    <location>
        <begin position="267"/>
        <end position="276"/>
    </location>
</feature>
<accession>A0A0F9EIF4</accession>
<dbReference type="EMBL" id="LAZR01034668">
    <property type="protein sequence ID" value="KKL44690.1"/>
    <property type="molecule type" value="Genomic_DNA"/>
</dbReference>
<dbReference type="AlphaFoldDB" id="A0A0F9EIF4"/>